<dbReference type="Gene3D" id="3.40.50.10470">
    <property type="entry name" value="Translation initiation factor eif-2b, domain 2"/>
    <property type="match status" value="1"/>
</dbReference>
<sequence length="489" mass="54684">MSEAPVETPTEKPVEKTNASQAEEGEKKLTNKELKELKKRQKLEKRAARKESSGIPNQADEKAAKGKQKSQQQQQQQASHGVISRGLKQEVNTLKKVSLFSHLESKEQRNELSLSQSQVTNIIHPAVLSLTLKYSGYSIVGSIPRCKSMLRAFERVISEYQTPEGTTLTRNLTNYLGYQIDYLKTARPLSVAMGNAIRWLKQEISLISIDTSDSDAKAQLVEKIDTFIKEKIDISDKVIIQAASAHIQNGSTILTFGQSNVLKQLFIYNHEELGKSFNVIVVDSRPLFEGKQLAEELCTKGLKVQYVLINSLSSVIQDVDTVFLGAHAMLSNGFLYSRVGAALIAMKAKNANIPVLVCCESIKFSDRVQLDSVTLNEMGDTEDLINWNQLNHVKKSSVALRKFIETHEEKDQQQQQQQKPKVKSGGAEPTLAKNEMPLKDWKTNPYLNILNIMYDLTPPEYIQKIITEVGALPPSSVPVILREYKASTV</sequence>
<dbReference type="STRING" id="983966.A0A0H5C3J9"/>
<keyword evidence="3" id="KW-0963">Cytoplasm</keyword>
<gene>
    <name evidence="11" type="ORF">BN1211_2839</name>
    <name evidence="12" type="ORF">CYBJADRAFT_123979</name>
</gene>
<keyword evidence="4" id="KW-0396">Initiation factor</keyword>
<accession>A0A1E4S745</accession>
<keyword evidence="5" id="KW-0648">Protein biosynthesis</keyword>
<evidence type="ECO:0000313" key="13">
    <source>
        <dbReference type="Proteomes" id="UP000038830"/>
    </source>
</evidence>
<dbReference type="InterPro" id="IPR042529">
    <property type="entry name" value="IF_2B-like_C"/>
</dbReference>
<reference evidence="13" key="2">
    <citation type="journal article" date="2015" name="J. Biotechnol.">
        <title>The structure of the Cyberlindnera jadinii genome and its relation to Candida utilis analyzed by the occurrence of single nucleotide polymorphisms.</title>
        <authorList>
            <person name="Rupp O."/>
            <person name="Brinkrolf K."/>
            <person name="Buerth C."/>
            <person name="Kunigo M."/>
            <person name="Schneider J."/>
            <person name="Jaenicke S."/>
            <person name="Goesmann A."/>
            <person name="Puehler A."/>
            <person name="Jaeger K.-E."/>
            <person name="Ernst J.F."/>
        </authorList>
    </citation>
    <scope>NUCLEOTIDE SEQUENCE [LARGE SCALE GENOMIC DNA]</scope>
    <source>
        <strain evidence="13">ATCC 18201 / CBS 1600 / BCRC 20928 / JCM 3617 / NBRC 0987 / NRRL Y-1542</strain>
    </source>
</reference>
<feature type="region of interest" description="Disordered" evidence="10">
    <location>
        <begin position="1"/>
        <end position="85"/>
    </location>
</feature>
<evidence type="ECO:0000256" key="3">
    <source>
        <dbReference type="ARBA" id="ARBA00022490"/>
    </source>
</evidence>
<proteinExistence type="inferred from homology"/>
<evidence type="ECO:0000256" key="6">
    <source>
        <dbReference type="ARBA" id="ARBA00044147"/>
    </source>
</evidence>
<dbReference type="Pfam" id="PF01008">
    <property type="entry name" value="IF-2B"/>
    <property type="match status" value="1"/>
</dbReference>
<evidence type="ECO:0000256" key="9">
    <source>
        <dbReference type="RuleBase" id="RU003814"/>
    </source>
</evidence>
<comment type="similarity">
    <text evidence="2 9">Belongs to the eIF-2B alpha/beta/delta subunits family.</text>
</comment>
<evidence type="ECO:0000313" key="14">
    <source>
        <dbReference type="Proteomes" id="UP000094389"/>
    </source>
</evidence>
<evidence type="ECO:0000256" key="8">
    <source>
        <dbReference type="ARBA" id="ARBA00046432"/>
    </source>
</evidence>
<evidence type="ECO:0000313" key="11">
    <source>
        <dbReference type="EMBL" id="CEP22473.1"/>
    </source>
</evidence>
<keyword evidence="14" id="KW-1185">Reference proteome</keyword>
<dbReference type="PANTHER" id="PTHR10233">
    <property type="entry name" value="TRANSLATION INITIATION FACTOR EIF-2B"/>
    <property type="match status" value="1"/>
</dbReference>
<evidence type="ECO:0000256" key="4">
    <source>
        <dbReference type="ARBA" id="ARBA00022540"/>
    </source>
</evidence>
<feature type="compositionally biased region" description="Low complexity" evidence="10">
    <location>
        <begin position="69"/>
        <end position="79"/>
    </location>
</feature>
<dbReference type="GO" id="GO:0005829">
    <property type="term" value="C:cytosol"/>
    <property type="evidence" value="ECO:0007669"/>
    <property type="project" value="UniProtKB-SubCell"/>
</dbReference>
<dbReference type="Proteomes" id="UP000038830">
    <property type="component" value="Unassembled WGS sequence"/>
</dbReference>
<reference evidence="11" key="1">
    <citation type="submission" date="2014-12" db="EMBL/GenBank/DDBJ databases">
        <authorList>
            <person name="Jaenicke S."/>
        </authorList>
    </citation>
    <scope>NUCLEOTIDE SEQUENCE [LARGE SCALE GENOMIC DNA]</scope>
    <source>
        <strain evidence="11">CBS1600</strain>
    </source>
</reference>
<dbReference type="InterPro" id="IPR037171">
    <property type="entry name" value="NagB/RpiA_transferase-like"/>
</dbReference>
<comment type="subcellular location">
    <subcellularLocation>
        <location evidence="1">Cytoplasm</location>
        <location evidence="1">Cytosol</location>
    </subcellularLocation>
</comment>
<dbReference type="Proteomes" id="UP000094389">
    <property type="component" value="Unassembled WGS sequence"/>
</dbReference>
<organism evidence="11 13">
    <name type="scientific">Cyberlindnera jadinii (strain ATCC 18201 / CBS 1600 / BCRC 20928 / JCM 3617 / NBRC 0987 / NRRL Y-1542)</name>
    <name type="common">Torula yeast</name>
    <name type="synonym">Candida utilis</name>
    <dbReference type="NCBI Taxonomy" id="983966"/>
    <lineage>
        <taxon>Eukaryota</taxon>
        <taxon>Fungi</taxon>
        <taxon>Dikarya</taxon>
        <taxon>Ascomycota</taxon>
        <taxon>Saccharomycotina</taxon>
        <taxon>Saccharomycetes</taxon>
        <taxon>Phaffomycetales</taxon>
        <taxon>Phaffomycetaceae</taxon>
        <taxon>Cyberlindnera</taxon>
    </lineage>
</organism>
<dbReference type="AlphaFoldDB" id="A0A0H5C3J9"/>
<feature type="region of interest" description="Disordered" evidence="10">
    <location>
        <begin position="407"/>
        <end position="435"/>
    </location>
</feature>
<dbReference type="OrthoDB" id="10254737at2759"/>
<dbReference type="EMBL" id="KV453926">
    <property type="protein sequence ID" value="ODV75326.1"/>
    <property type="molecule type" value="Genomic_DNA"/>
</dbReference>
<dbReference type="InterPro" id="IPR000649">
    <property type="entry name" value="IF-2B-related"/>
</dbReference>
<dbReference type="PANTHER" id="PTHR10233:SF14">
    <property type="entry name" value="TRANSLATION INITIATION FACTOR EIF-2B SUBUNIT DELTA"/>
    <property type="match status" value="1"/>
</dbReference>
<dbReference type="EMBL" id="CDQK01000003">
    <property type="protein sequence ID" value="CEP22473.1"/>
    <property type="molecule type" value="Genomic_DNA"/>
</dbReference>
<evidence type="ECO:0000256" key="10">
    <source>
        <dbReference type="SAM" id="MobiDB-lite"/>
    </source>
</evidence>
<feature type="compositionally biased region" description="Basic and acidic residues" evidence="10">
    <location>
        <begin position="24"/>
        <end position="36"/>
    </location>
</feature>
<comment type="subunit">
    <text evidence="8">Component of the translation initiation factor 2B (eIF2B) complex which is a heterodecamer of two sets of five different subunits: alpha, beta, gamma, delta and epsilon. Subunits alpha, beta and delta comprise a regulatory subcomplex and subunits epsilon and gamma comprise a catalytic subcomplex. Within the complex, the hexameric regulatory complex resides at the center, with the two heterodimeric catalytic subcomplexes bound on opposite sides.</text>
</comment>
<evidence type="ECO:0000313" key="12">
    <source>
        <dbReference type="EMBL" id="ODV75326.1"/>
    </source>
</evidence>
<dbReference type="GO" id="GO:0003743">
    <property type="term" value="F:translation initiation factor activity"/>
    <property type="evidence" value="ECO:0007669"/>
    <property type="project" value="UniProtKB-KW"/>
</dbReference>
<dbReference type="OMA" id="MRDYVIC"/>
<accession>A0A0H5C3J9</accession>
<dbReference type="SUPFAM" id="SSF100950">
    <property type="entry name" value="NagB/RpiA/CoA transferase-like"/>
    <property type="match status" value="1"/>
</dbReference>
<evidence type="ECO:0000256" key="2">
    <source>
        <dbReference type="ARBA" id="ARBA00007251"/>
    </source>
</evidence>
<evidence type="ECO:0000256" key="5">
    <source>
        <dbReference type="ARBA" id="ARBA00022917"/>
    </source>
</evidence>
<evidence type="ECO:0000256" key="7">
    <source>
        <dbReference type="ARBA" id="ARBA00044356"/>
    </source>
</evidence>
<protein>
    <recommendedName>
        <fullName evidence="6">Translation initiation factor eIF2B subunit delta</fullName>
    </recommendedName>
    <alternativeName>
        <fullName evidence="7">eIF2B GDP-GTP exchange factor subunit delta</fullName>
    </alternativeName>
</protein>
<reference evidence="12 14" key="3">
    <citation type="journal article" date="2016" name="Proc. Natl. Acad. Sci. U.S.A.">
        <title>Comparative genomics of biotechnologically important yeasts.</title>
        <authorList>
            <person name="Riley R."/>
            <person name="Haridas S."/>
            <person name="Wolfe K.H."/>
            <person name="Lopes M.R."/>
            <person name="Hittinger C.T."/>
            <person name="Goeker M."/>
            <person name="Salamov A.A."/>
            <person name="Wisecaver J.H."/>
            <person name="Long T.M."/>
            <person name="Calvey C.H."/>
            <person name="Aerts A.L."/>
            <person name="Barry K.W."/>
            <person name="Choi C."/>
            <person name="Clum A."/>
            <person name="Coughlan A.Y."/>
            <person name="Deshpande S."/>
            <person name="Douglass A.P."/>
            <person name="Hanson S.J."/>
            <person name="Klenk H.-P."/>
            <person name="LaButti K.M."/>
            <person name="Lapidus A."/>
            <person name="Lindquist E.A."/>
            <person name="Lipzen A.M."/>
            <person name="Meier-Kolthoff J.P."/>
            <person name="Ohm R.A."/>
            <person name="Otillar R.P."/>
            <person name="Pangilinan J.L."/>
            <person name="Peng Y."/>
            <person name="Rokas A."/>
            <person name="Rosa C.A."/>
            <person name="Scheuner C."/>
            <person name="Sibirny A.A."/>
            <person name="Slot J.C."/>
            <person name="Stielow J.B."/>
            <person name="Sun H."/>
            <person name="Kurtzman C.P."/>
            <person name="Blackwell M."/>
            <person name="Grigoriev I.V."/>
            <person name="Jeffries T.W."/>
        </authorList>
    </citation>
    <scope>NUCLEOTIDE SEQUENCE [LARGE SCALE GENOMIC DNA]</scope>
    <source>
        <strain evidence="14">ATCC 18201 / CBS 1600 / BCRC 20928 / JCM 3617 / NBRC 0987 / NRRL Y-1542</strain>
        <strain evidence="12">NRRL Y-1542</strain>
    </source>
</reference>
<evidence type="ECO:0000256" key="1">
    <source>
        <dbReference type="ARBA" id="ARBA00004514"/>
    </source>
</evidence>
<name>A0A0H5C3J9_CYBJN</name>